<dbReference type="Proteomes" id="UP000799770">
    <property type="component" value="Unassembled WGS sequence"/>
</dbReference>
<reference evidence="2" key="1">
    <citation type="journal article" date="2020" name="Stud. Mycol.">
        <title>101 Dothideomycetes genomes: a test case for predicting lifestyles and emergence of pathogens.</title>
        <authorList>
            <person name="Haridas S."/>
            <person name="Albert R."/>
            <person name="Binder M."/>
            <person name="Bloem J."/>
            <person name="Labutti K."/>
            <person name="Salamov A."/>
            <person name="Andreopoulos B."/>
            <person name="Baker S."/>
            <person name="Barry K."/>
            <person name="Bills G."/>
            <person name="Bluhm B."/>
            <person name="Cannon C."/>
            <person name="Castanera R."/>
            <person name="Culley D."/>
            <person name="Daum C."/>
            <person name="Ezra D."/>
            <person name="Gonzalez J."/>
            <person name="Henrissat B."/>
            <person name="Kuo A."/>
            <person name="Liang C."/>
            <person name="Lipzen A."/>
            <person name="Lutzoni F."/>
            <person name="Magnuson J."/>
            <person name="Mondo S."/>
            <person name="Nolan M."/>
            <person name="Ohm R."/>
            <person name="Pangilinan J."/>
            <person name="Park H.-J."/>
            <person name="Ramirez L."/>
            <person name="Alfaro M."/>
            <person name="Sun H."/>
            <person name="Tritt A."/>
            <person name="Yoshinaga Y."/>
            <person name="Zwiers L.-H."/>
            <person name="Turgeon B."/>
            <person name="Goodwin S."/>
            <person name="Spatafora J."/>
            <person name="Crous P."/>
            <person name="Grigoriev I."/>
        </authorList>
    </citation>
    <scope>NUCLEOTIDE SEQUENCE</scope>
    <source>
        <strain evidence="2">CBS 627.86</strain>
    </source>
</reference>
<accession>A0A6A5YFE3</accession>
<feature type="coiled-coil region" evidence="1">
    <location>
        <begin position="37"/>
        <end position="64"/>
    </location>
</feature>
<sequence>MIVKGKILKQGLKIFKQPSERDVQDVEYFWTQITDPYQSIQDEVTRLERQLVSILRNKNGSEKEEAAAMLHNLRQREAKVVGLAVDETVNVVNIYEGWIIERCDKLDKLCQRERIGIFSKPKDESLEEIKRLWDIIVPYQSTMKGAEKDLSDKAIRIMADMARSSEREAFMEKLRNIRKIEKSVESVDNDAVEQNGVSARGDYTQIYGAGCRPS</sequence>
<proteinExistence type="predicted"/>
<keyword evidence="1" id="KW-0175">Coiled coil</keyword>
<evidence type="ECO:0000256" key="1">
    <source>
        <dbReference type="SAM" id="Coils"/>
    </source>
</evidence>
<organism evidence="2 3">
    <name type="scientific">Lophiotrema nucula</name>
    <dbReference type="NCBI Taxonomy" id="690887"/>
    <lineage>
        <taxon>Eukaryota</taxon>
        <taxon>Fungi</taxon>
        <taxon>Dikarya</taxon>
        <taxon>Ascomycota</taxon>
        <taxon>Pezizomycotina</taxon>
        <taxon>Dothideomycetes</taxon>
        <taxon>Pleosporomycetidae</taxon>
        <taxon>Pleosporales</taxon>
        <taxon>Lophiotremataceae</taxon>
        <taxon>Lophiotrema</taxon>
    </lineage>
</organism>
<dbReference type="AlphaFoldDB" id="A0A6A5YFE3"/>
<gene>
    <name evidence="2" type="ORF">BDV96DRAFT_608040</name>
</gene>
<name>A0A6A5YFE3_9PLEO</name>
<keyword evidence="3" id="KW-1185">Reference proteome</keyword>
<evidence type="ECO:0000313" key="3">
    <source>
        <dbReference type="Proteomes" id="UP000799770"/>
    </source>
</evidence>
<dbReference type="EMBL" id="ML977375">
    <property type="protein sequence ID" value="KAF2105633.1"/>
    <property type="molecule type" value="Genomic_DNA"/>
</dbReference>
<evidence type="ECO:0000313" key="2">
    <source>
        <dbReference type="EMBL" id="KAF2105633.1"/>
    </source>
</evidence>
<protein>
    <submittedName>
        <fullName evidence="2">Uncharacterized protein</fullName>
    </submittedName>
</protein>